<evidence type="ECO:0000256" key="1">
    <source>
        <dbReference type="ARBA" id="ARBA00005417"/>
    </source>
</evidence>
<dbReference type="PROSITE" id="PS50893">
    <property type="entry name" value="ABC_TRANSPORTER_2"/>
    <property type="match status" value="1"/>
</dbReference>
<evidence type="ECO:0000256" key="3">
    <source>
        <dbReference type="ARBA" id="ARBA00022741"/>
    </source>
</evidence>
<dbReference type="InterPro" id="IPR017871">
    <property type="entry name" value="ABC_transporter-like_CS"/>
</dbReference>
<dbReference type="GO" id="GO:0016887">
    <property type="term" value="F:ATP hydrolysis activity"/>
    <property type="evidence" value="ECO:0007669"/>
    <property type="project" value="InterPro"/>
</dbReference>
<reference evidence="7" key="1">
    <citation type="journal article" date="2020" name="mSystems">
        <title>Genome- and Community-Level Interaction Insights into Carbon Utilization and Element Cycling Functions of Hydrothermarchaeota in Hydrothermal Sediment.</title>
        <authorList>
            <person name="Zhou Z."/>
            <person name="Liu Y."/>
            <person name="Xu W."/>
            <person name="Pan J."/>
            <person name="Luo Z.H."/>
            <person name="Li M."/>
        </authorList>
    </citation>
    <scope>NUCLEOTIDE SEQUENCE [LARGE SCALE GENOMIC DNA]</scope>
    <source>
        <strain evidence="7">SpSt-87</strain>
    </source>
</reference>
<dbReference type="Gene3D" id="3.40.50.300">
    <property type="entry name" value="P-loop containing nucleotide triphosphate hydrolases"/>
    <property type="match status" value="1"/>
</dbReference>
<dbReference type="CDD" id="cd03224">
    <property type="entry name" value="ABC_TM1139_LivF_branched"/>
    <property type="match status" value="1"/>
</dbReference>
<keyword evidence="5" id="KW-0029">Amino-acid transport</keyword>
<dbReference type="InterPro" id="IPR003439">
    <property type="entry name" value="ABC_transporter-like_ATP-bd"/>
</dbReference>
<organism evidence="7">
    <name type="scientific">Archaeoglobus fulgidus</name>
    <dbReference type="NCBI Taxonomy" id="2234"/>
    <lineage>
        <taxon>Archaea</taxon>
        <taxon>Methanobacteriati</taxon>
        <taxon>Methanobacteriota</taxon>
        <taxon>Archaeoglobi</taxon>
        <taxon>Archaeoglobales</taxon>
        <taxon>Archaeoglobaceae</taxon>
        <taxon>Archaeoglobus</taxon>
    </lineage>
</organism>
<sequence>MPLLEVRNLNSFYGKAHVLRDVSISVNEGEAVAVLGPNGAGKTTLLNSILGFVRVEGKIIFEGKDITTLKPHERAKLGIAMSPEGRRLFPEMSVEDNLLIAGSPEKLDFLYSLFPNLREKRKEKAKNLSGGEQQMVAIARALMLEPKLLLLDEPSMGLAPIVVESIAERIEKIKELGISIVLVEQNIQMAFDVADRFYILASGQIVREGSIEEMEEIEQEYFG</sequence>
<keyword evidence="3" id="KW-0547">Nucleotide-binding</keyword>
<dbReference type="SUPFAM" id="SSF52540">
    <property type="entry name" value="P-loop containing nucleoside triphosphate hydrolases"/>
    <property type="match status" value="1"/>
</dbReference>
<name>A0A7C3RN09_ARCFL</name>
<accession>A0A7C3RN09</accession>
<dbReference type="SMART" id="SM00382">
    <property type="entry name" value="AAA"/>
    <property type="match status" value="1"/>
</dbReference>
<dbReference type="PROSITE" id="PS00211">
    <property type="entry name" value="ABC_TRANSPORTER_1"/>
    <property type="match status" value="1"/>
</dbReference>
<dbReference type="InterPro" id="IPR027417">
    <property type="entry name" value="P-loop_NTPase"/>
</dbReference>
<dbReference type="PANTHER" id="PTHR43820:SF4">
    <property type="entry name" value="HIGH-AFFINITY BRANCHED-CHAIN AMINO ACID TRANSPORT ATP-BINDING PROTEIN LIVF"/>
    <property type="match status" value="1"/>
</dbReference>
<protein>
    <submittedName>
        <fullName evidence="7">ABC transporter ATP-binding protein</fullName>
    </submittedName>
</protein>
<dbReference type="InterPro" id="IPR052156">
    <property type="entry name" value="BCAA_Transport_ATP-bd_LivF"/>
</dbReference>
<evidence type="ECO:0000313" key="7">
    <source>
        <dbReference type="EMBL" id="HFW32829.1"/>
    </source>
</evidence>
<evidence type="ECO:0000256" key="5">
    <source>
        <dbReference type="ARBA" id="ARBA00022970"/>
    </source>
</evidence>
<keyword evidence="2" id="KW-0813">Transport</keyword>
<keyword evidence="4 7" id="KW-0067">ATP-binding</keyword>
<proteinExistence type="inferred from homology"/>
<dbReference type="GO" id="GO:0015807">
    <property type="term" value="P:L-amino acid transport"/>
    <property type="evidence" value="ECO:0007669"/>
    <property type="project" value="TreeGrafter"/>
</dbReference>
<dbReference type="Pfam" id="PF00005">
    <property type="entry name" value="ABC_tran"/>
    <property type="match status" value="1"/>
</dbReference>
<dbReference type="PANTHER" id="PTHR43820">
    <property type="entry name" value="HIGH-AFFINITY BRANCHED-CHAIN AMINO ACID TRANSPORT ATP-BINDING PROTEIN LIVF"/>
    <property type="match status" value="1"/>
</dbReference>
<comment type="caution">
    <text evidence="7">The sequence shown here is derived from an EMBL/GenBank/DDBJ whole genome shotgun (WGS) entry which is preliminary data.</text>
</comment>
<dbReference type="AlphaFoldDB" id="A0A7C3RN09"/>
<evidence type="ECO:0000256" key="2">
    <source>
        <dbReference type="ARBA" id="ARBA00022448"/>
    </source>
</evidence>
<gene>
    <name evidence="7" type="ORF">ENW66_07790</name>
</gene>
<feature type="domain" description="ABC transporter" evidence="6">
    <location>
        <begin position="4"/>
        <end position="223"/>
    </location>
</feature>
<evidence type="ECO:0000259" key="6">
    <source>
        <dbReference type="PROSITE" id="PS50893"/>
    </source>
</evidence>
<dbReference type="GO" id="GO:0015658">
    <property type="term" value="F:branched-chain amino acid transmembrane transporter activity"/>
    <property type="evidence" value="ECO:0007669"/>
    <property type="project" value="TreeGrafter"/>
</dbReference>
<comment type="similarity">
    <text evidence="1">Belongs to the ABC transporter superfamily.</text>
</comment>
<dbReference type="GO" id="GO:0005524">
    <property type="term" value="F:ATP binding"/>
    <property type="evidence" value="ECO:0007669"/>
    <property type="project" value="UniProtKB-KW"/>
</dbReference>
<evidence type="ECO:0000256" key="4">
    <source>
        <dbReference type="ARBA" id="ARBA00022840"/>
    </source>
</evidence>
<dbReference type="EMBL" id="DTLB01000046">
    <property type="protein sequence ID" value="HFW32829.1"/>
    <property type="molecule type" value="Genomic_DNA"/>
</dbReference>
<dbReference type="InterPro" id="IPR003593">
    <property type="entry name" value="AAA+_ATPase"/>
</dbReference>